<protein>
    <recommendedName>
        <fullName evidence="3">Secretion system C-terminal sorting domain-containing protein</fullName>
    </recommendedName>
</protein>
<name>A0A2V3ZUT2_9BACT</name>
<keyword evidence="2" id="KW-1185">Reference proteome</keyword>
<dbReference type="Pfam" id="PF13585">
    <property type="entry name" value="CHU_C"/>
    <property type="match status" value="1"/>
</dbReference>
<dbReference type="InterPro" id="IPR026341">
    <property type="entry name" value="T9SS_type_B"/>
</dbReference>
<sequence>MKRYGIRLLLLILLHTVYITAEARDFYWIGGSGNFNDIQHWSDQPGGKVNPDALLPDKDDNVYFDEFSFPDPGAEVVITSVARCANMHWGNVKNMPTFKTDDNPAHYLVIYGGVTFSNQMVIDLDRPLYFRANTLGNTIDFGGNTFDGDLIFENNGGWRITNTLNILDNDIQFKQGTLSIEAEINCGRIISNTTISRELYLNSATINLNKPGESVFIFQTDNLNIDAGNSTINVLSDNSNIETSGSKMIDFYNVIFSGNSGEILNTSLRANFNKLTFHKDGSLSGENDFQELVFTEGQSYTINDAQKVHIQFTAIGQCHAFINITGGAVGGFISADGVALDHLKVRNVTATGVAFNASNSYDLGANLGWTFGAPSSDDYTWNGDGGDNNWGNHENWDKDCVPSRNNNAIIPNGFTVNVNVPAECKDLEIQGTSTLEGNQNLEIYASLKAEDATWDFDGQTTLKGGGTISLNATMSGILIVDANTNTYTLGTALDLINELHLISGTLDAATFSIDVNRFVSNSSVPRTLNIENAKFDINEGVLKAWHVEGTGFNFLGTGSEITLYQSGAEFYNNNTDGITYEKVLFHPQDKQVFLTNENATDYPTFKELIFKGSAKLSGNHQFESFTLAAGKDYLFQAGSTQRLLTKDGFVAAGTCADNISLRGDGGIASIESDVNTSNVEWVRVEDLTIEGNVVPNEGGLNASKSIGVSNYDGWNFIDDLTGGDVYWTGNVNDSWFEAGNWDKGCIPTRKDNVIFEDIKVTGSSAVNISLRGQVAECNNMTWKDATNMTFSGDQPINIFGSLVMSGMAVGKNSFSGEMNFKAEKDPQTIDIGVVELMSDLNFTGNEQEDGSWKAGSWSINSNLITTGKIDLKYGDLSTNGNEIGAKEFYSNYGIDNIRSLNLASSILKVEKFEVSAEAFALSAGTSEVQLTKAGEFIVSTGDEDLAFYNLTFEEPTGNAYVDIFADDVSFNEMVFNGNTYFRKPTPSKMSFAAKSIQMAVGKTYVFESRQEYEFENIIANGACEGTIDISGSDSDAAIFKAKSGVKEIEVNSVNLLNVHADPENVFVAKASLDLGNTTGWKFKDEPKGRDLFWINGEGDWDDPNHWATSSGAAASGGVADGCVPTAKDNVFFDVNSFTGFDQNVRTGSGDIRCRTMDWTGSETARPNFIMGDTDISGVYIYGSFILNNTLEIDLSPMVNFYFRATEAQNINAFGYVFPNVVEFDGKDGVWTMNSDFQTEGDLFIRHGKLIANGNLVECKSLTSIETPAGINSRGLDIKNSNLIINGSEDVSGRSIYINFAEEAFEQGFEFLTENSTVRLKDIADVILLGSTLNSVSFNEIIFEKGGELNGGFSGLEVYASHLLFEGDGIVKGKKNSFGTLELARGFEYKLEKGRTITIDRLLVEGSCFAPIYLHSTKEGIGNETFIVAKNDVNGNFLELKDIHADVSGGIKYIASNSFDLGNTNGWTVDGAIAPIALYWTGNGADDNWNNHENWSRAIDGSEEGCVPTINDDVFFTSNSFFGSKLVELTADAKCHSMTWNDDIDPDASFSVTAKLQMGGSMDLANSMTLDMQGTFEFIGDGLTDVKNVDFANKNLDGDIRFVGKDQSWIWQTGFVTSGNLEIDEGSVSTRGFDFTVNQFKSLSLHDSDAVRSFDMTNSIVKVTSNNITSWSMIMNTTGGLTFTSTDSYITFENGGGIYCKTDGEVRFGFVDFVDNGIINITSGADTEKGYFGSVRFMEEGKIFGNTEFLNLEFTLGYENNTIESGKTVTVVNDLKMEGVRCSYVFLRASTPGVRATLHKPVDTFDKIYNSSFTDIQGTTGSGAIDHQVKYHYDGDNSTGFVLYNDPSGEENPPSFEESFDKPREEWCSDVAVLDHVEGFPINSSTTFQWYYSVDGTVGTYNELDGETNAVIKVDKNGFYKVEVRYGKNTVAADGTDCKIESTIEVALGEVSTVSLEITANNVKCFGQSNGQVIATVKKNATGNYPDYTFFWKSESGKDVDSADDSANWTSTAFGLEPGKYYVTVADGKKCEFDTIVNVFDAYELLIDNIDTKDLSCYTVHDGEILIDASGGTGSLSYYMDNNLQASENITGLESGDYKVFVQDGNNCKTTEEDVVINSNPELIVDLNGLDLKCFGDKNGEFTPAVTGGVSDYSYAWSGPDGYASTDSNISGLAGGLYKLTVTDKVGCVASKDQELNEPTELIAEELVVDDASCHGEKSGEIFVVGGQGTPDYRYFLDGVEESTGIFKSLAPENYVLRILDAHGCIFEKEITVKEPNKIGFVIADKVLPSCEKSEDGIIHVTPYGGNDGYTYTWSGPNDYKSYEQNIENLVSGKYALQISDKKNCSKTDTVKLDFGLSLQLGVVVEQHVEKAGTDQGILALELFEGTMPYTFTVTGPSGTFSSPDNFDENYYLIENLAAGVYKVVATDALSCTTVEKSVIIEGPGQVFAYIDQVKPIGCIGSSDGELEAVVGGGSGTYTYSWSGPSGYSGSGKNISGLEPGTYSLTVSDGGNSANAAYELLPADPIIVSVKNFKNVSCYQAADGEIELLVDTGGADYTVEWTNDLGKGFLSSAKKIMNLEPGMYTYTVTTSKGCNVSGNQQITEPSDLNIIASSTDISIEGERDGVVTANFGGGTAPYTVLISGPKGYSHAELDNTSGTVSVNGLEMGVYEVAVIDANGCRIEDVTKVHEPTKLLLYTTSVTHITCPGGTEGAINLEVEGASDPANLTFSWSGDNHFRSNDKDISDLSAGTYKVTVHDSGGDPGYEEQSLVIVVKEPDILEVEMNARDVSCPGMNDGYINIQPKGGTPGYSYTWLGTGVDVNKEDQENLAPGIYTVNITDLNGCKSKDIEIEITEPERLMVTVGDSKDPTCYGLENGWIQLDISNGTEPYIIDWDNYGSVTQRIEELTRGVYDYTVIDNNGCSENGSFTLNQPDTLIAEINDFTDVLCHGDGTGRALVEITGGTPDYKILWSDGQDSAEATDLKLGTYEVSVVDAQGCTDISEVDIFEPEPLMADVEVIRSTTYDAMDGAIGVNISGGVKDYSYSWLKDDLSLGFTSETIEDIDRGVYKLELIDANNCPLDTTIVVEYLFERRIRIPKAFTPNSDGYNDYWDIERIEFIQNLKIVIYDRWGKAVYKFAGTGNEYKGEPWKGNDGSVKLPIGSYYYAVEVEDEKPMMGTVTILR</sequence>
<comment type="caution">
    <text evidence="1">The sequence shown here is derived from an EMBL/GenBank/DDBJ whole genome shotgun (WGS) entry which is preliminary data.</text>
</comment>
<dbReference type="InterPro" id="IPR013783">
    <property type="entry name" value="Ig-like_fold"/>
</dbReference>
<dbReference type="NCBIfam" id="TIGR04131">
    <property type="entry name" value="Bac_Flav_CTERM"/>
    <property type="match status" value="1"/>
</dbReference>
<dbReference type="Gene3D" id="2.60.40.10">
    <property type="entry name" value="Immunoglobulins"/>
    <property type="match status" value="2"/>
</dbReference>
<evidence type="ECO:0008006" key="3">
    <source>
        <dbReference type="Google" id="ProtNLM"/>
    </source>
</evidence>
<evidence type="ECO:0000313" key="2">
    <source>
        <dbReference type="Proteomes" id="UP000248079"/>
    </source>
</evidence>
<dbReference type="EMBL" id="QFLI01000006">
    <property type="protein sequence ID" value="PXX99063.1"/>
    <property type="molecule type" value="Genomic_DNA"/>
</dbReference>
<evidence type="ECO:0000313" key="1">
    <source>
        <dbReference type="EMBL" id="PXX99063.1"/>
    </source>
</evidence>
<proteinExistence type="predicted"/>
<gene>
    <name evidence="1" type="ORF">DF185_14380</name>
</gene>
<organism evidence="1 2">
    <name type="scientific">Marinifilum breve</name>
    <dbReference type="NCBI Taxonomy" id="2184082"/>
    <lineage>
        <taxon>Bacteria</taxon>
        <taxon>Pseudomonadati</taxon>
        <taxon>Bacteroidota</taxon>
        <taxon>Bacteroidia</taxon>
        <taxon>Marinilabiliales</taxon>
        <taxon>Marinifilaceae</taxon>
    </lineage>
</organism>
<accession>A0A2V3ZUT2</accession>
<dbReference type="RefSeq" id="WP_110361458.1">
    <property type="nucleotide sequence ID" value="NZ_QFLI01000006.1"/>
</dbReference>
<reference evidence="1 2" key="1">
    <citation type="submission" date="2018-05" db="EMBL/GenBank/DDBJ databases">
        <title>Marinifilum breve JC075T sp. nov., a marine bacterium isolated from Yongle Blue Hole in the South China Sea.</title>
        <authorList>
            <person name="Fu T."/>
        </authorList>
    </citation>
    <scope>NUCLEOTIDE SEQUENCE [LARGE SCALE GENOMIC DNA]</scope>
    <source>
        <strain evidence="1 2">JC075</strain>
    </source>
</reference>
<dbReference type="OrthoDB" id="7794186at2"/>
<dbReference type="Pfam" id="PF13573">
    <property type="entry name" value="SprB"/>
    <property type="match status" value="6"/>
</dbReference>
<dbReference type="InterPro" id="IPR025667">
    <property type="entry name" value="SprB_repeat"/>
</dbReference>
<dbReference type="Gene3D" id="2.60.40.740">
    <property type="match status" value="1"/>
</dbReference>
<dbReference type="Proteomes" id="UP000248079">
    <property type="component" value="Unassembled WGS sequence"/>
</dbReference>